<feature type="transmembrane region" description="Helical" evidence="6">
    <location>
        <begin position="93"/>
        <end position="113"/>
    </location>
</feature>
<dbReference type="SUPFAM" id="SSF46548">
    <property type="entry name" value="alpha-helical ferredoxin"/>
    <property type="match status" value="1"/>
</dbReference>
<feature type="domain" description="4Fe-4S ferredoxin-type" evidence="7">
    <location>
        <begin position="251"/>
        <end position="281"/>
    </location>
</feature>
<sequence length="647" mass="68299">MSLALAVTAAFWGLVVVVAAGVMKRAALWRAGATAPVNLALLATIPKRYFVDLHDVVAREPEMARTHVFVAGGAIGAFGVIALNYGLMLYWPLLDWALLALAALMTVGAVRAVKRRMNAPARLSRGAWQRFPQLLLLTGAGLLVAGAALLLSQGVGGEAQAAEGASAAAPVAGGFALLLILPMLAGALPLALGIGSGGPLKHAFAGLLHLAFHPRQARFDKRAAQGERTALAPLDLPAKEYGVEKPVQFAWNRLLSFDACVQCGKCEAACPAFAAGQPLNPKKLIQDLVVGMAGGTDAAYAGSPSPGLKVGAHEGSPDAPVVGKLVEPQTIWSCTTCRACVQECPMLIEHVDSIVSLRRHRALVEGDIPGKAPETLDNLRETATQGGHDNAARANWAIDLGVKLAEPGVKTDVLVIAGEGAFDMRYQRTLRAFIRTLKAAGIDFALMGPRERDCGDTARRLGDEATFERLARENIAAISALSFARIVTPDPHVFHSLANEYPALGGRWEVLHHTTFVEQLVAGGRLKVGQSAEQREVTYHDPCYLGRYNAGYEAPRKLLKTIGIAVVEMERAGPRSRCCGGGGGAPLTDIPGERRIPDMRMDDARATGAGLVAVACPQCTAMLEGVTGNRPDVVDVVELVAATLEVK</sequence>
<dbReference type="PANTHER" id="PTHR43255">
    <property type="entry name" value="IRON-SULFUR-BINDING OXIDOREDUCTASE FADF-RELATED-RELATED"/>
    <property type="match status" value="1"/>
</dbReference>
<dbReference type="InterPro" id="IPR004017">
    <property type="entry name" value="Cys_rich_dom"/>
</dbReference>
<dbReference type="OrthoDB" id="9794954at2"/>
<evidence type="ECO:0000256" key="1">
    <source>
        <dbReference type="ARBA" id="ARBA00022485"/>
    </source>
</evidence>
<organism evidence="8 9">
    <name type="scientific">Derxia gummosa DSM 723</name>
    <dbReference type="NCBI Taxonomy" id="1121388"/>
    <lineage>
        <taxon>Bacteria</taxon>
        <taxon>Pseudomonadati</taxon>
        <taxon>Pseudomonadota</taxon>
        <taxon>Betaproteobacteria</taxon>
        <taxon>Burkholderiales</taxon>
        <taxon>Alcaligenaceae</taxon>
        <taxon>Derxia</taxon>
    </lineage>
</organism>
<dbReference type="Gene3D" id="1.10.1060.10">
    <property type="entry name" value="Alpha-helical ferredoxin"/>
    <property type="match status" value="1"/>
</dbReference>
<dbReference type="RefSeq" id="WP_028310552.1">
    <property type="nucleotide sequence ID" value="NZ_AXWS01000007.1"/>
</dbReference>
<accession>A0A8B6X227</accession>
<dbReference type="PANTHER" id="PTHR43255:SF1">
    <property type="entry name" value="IRON-SULFUR-BINDING OXIDOREDUCTASE FADF-RELATED"/>
    <property type="match status" value="1"/>
</dbReference>
<keyword evidence="3" id="KW-0560">Oxidoreductase</keyword>
<dbReference type="GO" id="GO:0016491">
    <property type="term" value="F:oxidoreductase activity"/>
    <property type="evidence" value="ECO:0007669"/>
    <property type="project" value="UniProtKB-KW"/>
</dbReference>
<keyword evidence="6" id="KW-0812">Transmembrane</keyword>
<evidence type="ECO:0000259" key="7">
    <source>
        <dbReference type="PROSITE" id="PS51379"/>
    </source>
</evidence>
<protein>
    <submittedName>
        <fullName evidence="9">DUF3483 domain-containing protein</fullName>
    </submittedName>
</protein>
<dbReference type="Proteomes" id="UP000675920">
    <property type="component" value="Unplaced"/>
</dbReference>
<dbReference type="PROSITE" id="PS00198">
    <property type="entry name" value="4FE4S_FER_1"/>
    <property type="match status" value="2"/>
</dbReference>
<evidence type="ECO:0000256" key="5">
    <source>
        <dbReference type="ARBA" id="ARBA00023014"/>
    </source>
</evidence>
<dbReference type="Pfam" id="PF13183">
    <property type="entry name" value="Fer4_8"/>
    <property type="match status" value="1"/>
</dbReference>
<dbReference type="Pfam" id="PF02754">
    <property type="entry name" value="CCG"/>
    <property type="match status" value="2"/>
</dbReference>
<evidence type="ECO:0000256" key="6">
    <source>
        <dbReference type="SAM" id="Phobius"/>
    </source>
</evidence>
<dbReference type="GO" id="GO:0046872">
    <property type="term" value="F:metal ion binding"/>
    <property type="evidence" value="ECO:0007669"/>
    <property type="project" value="UniProtKB-KW"/>
</dbReference>
<dbReference type="GO" id="GO:0051539">
    <property type="term" value="F:4 iron, 4 sulfur cluster binding"/>
    <property type="evidence" value="ECO:0007669"/>
    <property type="project" value="UniProtKB-KW"/>
</dbReference>
<evidence type="ECO:0000256" key="2">
    <source>
        <dbReference type="ARBA" id="ARBA00022723"/>
    </source>
</evidence>
<dbReference type="PROSITE" id="PS51379">
    <property type="entry name" value="4FE4S_FER_2"/>
    <property type="match status" value="1"/>
</dbReference>
<dbReference type="InterPro" id="IPR017900">
    <property type="entry name" value="4Fe4S_Fe_S_CS"/>
</dbReference>
<evidence type="ECO:0000313" key="9">
    <source>
        <dbReference type="RefSeq" id="WP_028310552.1"/>
    </source>
</evidence>
<dbReference type="AlphaFoldDB" id="A0A8B6X227"/>
<feature type="transmembrane region" description="Helical" evidence="6">
    <location>
        <begin position="167"/>
        <end position="192"/>
    </location>
</feature>
<keyword evidence="6" id="KW-0472">Membrane</keyword>
<dbReference type="Pfam" id="PF11982">
    <property type="entry name" value="DUF3483"/>
    <property type="match status" value="1"/>
</dbReference>
<keyword evidence="1" id="KW-0004">4Fe-4S</keyword>
<reference evidence="9" key="1">
    <citation type="submission" date="2025-08" db="UniProtKB">
        <authorList>
            <consortium name="RefSeq"/>
        </authorList>
    </citation>
    <scope>IDENTIFICATION</scope>
</reference>
<evidence type="ECO:0000313" key="8">
    <source>
        <dbReference type="Proteomes" id="UP000675920"/>
    </source>
</evidence>
<feature type="transmembrane region" description="Helical" evidence="6">
    <location>
        <begin position="67"/>
        <end position="87"/>
    </location>
</feature>
<dbReference type="InterPro" id="IPR051460">
    <property type="entry name" value="HdrC_iron-sulfur_subunit"/>
</dbReference>
<dbReference type="GO" id="GO:0005886">
    <property type="term" value="C:plasma membrane"/>
    <property type="evidence" value="ECO:0007669"/>
    <property type="project" value="TreeGrafter"/>
</dbReference>
<keyword evidence="4" id="KW-0408">Iron</keyword>
<feature type="transmembrane region" description="Helical" evidence="6">
    <location>
        <begin position="134"/>
        <end position="155"/>
    </location>
</feature>
<dbReference type="InterPro" id="IPR009051">
    <property type="entry name" value="Helical_ferredxn"/>
</dbReference>
<proteinExistence type="predicted"/>
<keyword evidence="5" id="KW-0411">Iron-sulfur</keyword>
<dbReference type="InterPro" id="IPR017896">
    <property type="entry name" value="4Fe4S_Fe-S-bd"/>
</dbReference>
<dbReference type="InterPro" id="IPR021872">
    <property type="entry name" value="Csal_0991-like_N"/>
</dbReference>
<dbReference type="FunFam" id="1.10.1060.10:FF:000014">
    <property type="entry name" value="DgcB, Dimethylglycine catabolism"/>
    <property type="match status" value="1"/>
</dbReference>
<evidence type="ECO:0000256" key="3">
    <source>
        <dbReference type="ARBA" id="ARBA00023002"/>
    </source>
</evidence>
<keyword evidence="2" id="KW-0479">Metal-binding</keyword>
<keyword evidence="6" id="KW-1133">Transmembrane helix</keyword>
<keyword evidence="8" id="KW-1185">Reference proteome</keyword>
<evidence type="ECO:0000256" key="4">
    <source>
        <dbReference type="ARBA" id="ARBA00023004"/>
    </source>
</evidence>
<name>A0A8B6X227_9BURK</name>